<evidence type="ECO:0000313" key="12">
    <source>
        <dbReference type="Proteomes" id="UP001595791"/>
    </source>
</evidence>
<evidence type="ECO:0000256" key="4">
    <source>
        <dbReference type="ARBA" id="ARBA00022452"/>
    </source>
</evidence>
<comment type="similarity">
    <text evidence="2">Belongs to the porin LamB (TC 1.B.3) family.</text>
</comment>
<evidence type="ECO:0000256" key="1">
    <source>
        <dbReference type="ARBA" id="ARBA00004571"/>
    </source>
</evidence>
<comment type="caution">
    <text evidence="11">The sequence shown here is derived from an EMBL/GenBank/DDBJ whole genome shotgun (WGS) entry which is preliminary data.</text>
</comment>
<evidence type="ECO:0000256" key="3">
    <source>
        <dbReference type="ARBA" id="ARBA00022448"/>
    </source>
</evidence>
<organism evidence="11 12">
    <name type="scientific">Chitinimonas lacunae</name>
    <dbReference type="NCBI Taxonomy" id="1963018"/>
    <lineage>
        <taxon>Bacteria</taxon>
        <taxon>Pseudomonadati</taxon>
        <taxon>Pseudomonadota</taxon>
        <taxon>Betaproteobacteria</taxon>
        <taxon>Neisseriales</taxon>
        <taxon>Chitinibacteraceae</taxon>
        <taxon>Chitinimonas</taxon>
    </lineage>
</organism>
<keyword evidence="6" id="KW-0406">Ion transport</keyword>
<protein>
    <submittedName>
        <fullName evidence="11">Maltoporin</fullName>
    </submittedName>
</protein>
<gene>
    <name evidence="11" type="ORF">ACFOW7_00080</name>
</gene>
<dbReference type="Proteomes" id="UP001595791">
    <property type="component" value="Unassembled WGS sequence"/>
</dbReference>
<keyword evidence="9" id="KW-0998">Cell outer membrane</keyword>
<keyword evidence="5" id="KW-0812">Transmembrane</keyword>
<feature type="signal peptide" evidence="10">
    <location>
        <begin position="1"/>
        <end position="22"/>
    </location>
</feature>
<keyword evidence="3" id="KW-0813">Transport</keyword>
<dbReference type="PANTHER" id="PTHR38762">
    <property type="entry name" value="CRYPTIC OUTER MEMBRANE PORIN BGLH-RELATED"/>
    <property type="match status" value="1"/>
</dbReference>
<evidence type="ECO:0000256" key="6">
    <source>
        <dbReference type="ARBA" id="ARBA00023065"/>
    </source>
</evidence>
<evidence type="ECO:0000256" key="7">
    <source>
        <dbReference type="ARBA" id="ARBA00023114"/>
    </source>
</evidence>
<evidence type="ECO:0000256" key="2">
    <source>
        <dbReference type="ARBA" id="ARBA00007055"/>
    </source>
</evidence>
<evidence type="ECO:0000313" key="11">
    <source>
        <dbReference type="EMBL" id="MFC4157740.1"/>
    </source>
</evidence>
<dbReference type="Gene3D" id="2.40.170.10">
    <property type="entry name" value="Porin, LamB type"/>
    <property type="match status" value="1"/>
</dbReference>
<evidence type="ECO:0000256" key="10">
    <source>
        <dbReference type="SAM" id="SignalP"/>
    </source>
</evidence>
<dbReference type="InterPro" id="IPR003192">
    <property type="entry name" value="Porin_LamB"/>
</dbReference>
<dbReference type="CDD" id="cd01346">
    <property type="entry name" value="Maltoporin-like"/>
    <property type="match status" value="1"/>
</dbReference>
<sequence length="416" mass="45484">MQQHSKLFAAVALALAGFAANAASVDVHGYLRTQVGGTSEGGNLQCFKLAPAQAKYRLGNECDNYAEIQFDTNLGEGSNGVWAKHHLMLALQEKGAVDYEGEEGDSFDIAHRQNWVEFGGLFGSGMKDAKVWLGKRYYNRHDVHINDYYYWANTGTGAGIEDIAVGGGAKMAFAYHQNGGNGNKDTAVKKLEARLYNLGVNPDGTLELAAQLIRGSTPDLPTTAIDESSKDSTGYLLTAQHFQGNLLGGFNKFAVQYGRGNGAGGSWIPAYASGTGDKKDRSYRVVEAFMWQVDNWSGMASAIYHDIKPHNGASTKWYSLGVRPQYNFNDNMSLAVELGYDQGRSAGGPTQRLTKFTVAPQWALQKGFWSRPVFRLFATYANWNEAARAGLNASTNNVFADKKHGFTYGAQIEAWW</sequence>
<dbReference type="Pfam" id="PF02264">
    <property type="entry name" value="LamB"/>
    <property type="match status" value="1"/>
</dbReference>
<dbReference type="EMBL" id="JBHSBU010000001">
    <property type="protein sequence ID" value="MFC4157740.1"/>
    <property type="molecule type" value="Genomic_DNA"/>
</dbReference>
<feature type="chain" id="PRO_5045102047" evidence="10">
    <location>
        <begin position="23"/>
        <end position="416"/>
    </location>
</feature>
<evidence type="ECO:0000256" key="8">
    <source>
        <dbReference type="ARBA" id="ARBA00023136"/>
    </source>
</evidence>
<proteinExistence type="inferred from homology"/>
<evidence type="ECO:0000256" key="5">
    <source>
        <dbReference type="ARBA" id="ARBA00022692"/>
    </source>
</evidence>
<keyword evidence="7" id="KW-0626">Porin</keyword>
<accession>A0ABV8MKD4</accession>
<comment type="subcellular location">
    <subcellularLocation>
        <location evidence="1">Cell outer membrane</location>
        <topology evidence="1">Multi-pass membrane protein</topology>
    </subcellularLocation>
</comment>
<keyword evidence="12" id="KW-1185">Reference proteome</keyword>
<keyword evidence="10" id="KW-0732">Signal</keyword>
<name>A0ABV8MKD4_9NEIS</name>
<dbReference type="InterPro" id="IPR036998">
    <property type="entry name" value="Porin_LamB_sf"/>
</dbReference>
<keyword evidence="4" id="KW-1134">Transmembrane beta strand</keyword>
<keyword evidence="8" id="KW-0472">Membrane</keyword>
<evidence type="ECO:0000256" key="9">
    <source>
        <dbReference type="ARBA" id="ARBA00023237"/>
    </source>
</evidence>
<dbReference type="InterPro" id="IPR050286">
    <property type="entry name" value="G_neg_Bact_CarbUptk_Porin"/>
</dbReference>
<reference evidence="12" key="1">
    <citation type="journal article" date="2019" name="Int. J. Syst. Evol. Microbiol.">
        <title>The Global Catalogue of Microorganisms (GCM) 10K type strain sequencing project: providing services to taxonomists for standard genome sequencing and annotation.</title>
        <authorList>
            <consortium name="The Broad Institute Genomics Platform"/>
            <consortium name="The Broad Institute Genome Sequencing Center for Infectious Disease"/>
            <person name="Wu L."/>
            <person name="Ma J."/>
        </authorList>
    </citation>
    <scope>NUCLEOTIDE SEQUENCE [LARGE SCALE GENOMIC DNA]</scope>
    <source>
        <strain evidence="12">LMG 29894</strain>
    </source>
</reference>
<dbReference type="PANTHER" id="PTHR38762:SF1">
    <property type="entry name" value="CRYPTIC OUTER MEMBRANE PORIN BGLH-RELATED"/>
    <property type="match status" value="1"/>
</dbReference>
<dbReference type="SUPFAM" id="SSF56935">
    <property type="entry name" value="Porins"/>
    <property type="match status" value="1"/>
</dbReference>
<dbReference type="RefSeq" id="WP_378159690.1">
    <property type="nucleotide sequence ID" value="NZ_JBHSBU010000001.1"/>
</dbReference>